<feature type="region of interest" description="Disordered" evidence="1">
    <location>
        <begin position="582"/>
        <end position="641"/>
    </location>
</feature>
<sequence length="895" mass="98808">MGLSTIVSSNPRAVNSLRKSNLYARRIVVTNSLPLTYSYSVSERSIGPSCQCRAFWRSCRSSHGSSARIMQEMEKQRRNYMSKRARALRRQAFLDEQYRWSSWIQPWWGWGWRGYTSRRSGSDFGGNNGSGRASKDGSRGQSSQDWWEKEKERFEQEMERIKKEIEDDPFAAVFGRRPEPVGHHGPWSTFCRNFLGLGDETQKVERTSANATSKVVDAESRLHDSEVRKNGAGSSTSSSEAFEKQRKEQTDTQAASPAEPAFQFDPISGRMVPVNSGPEPSTQNGEGDDKDTHVPVKTFKSYRAQFGHKQQDGDSSIIPNNTAASLRSDKDAEVKGQANEADAGQSSGNNVFYMTAPNEQEKSSLNSPATLEKDENVTQAAHDEPFAGTVKDPQGADHAEEATRVDGQSSPGASETANIGFPNDSKTAAESASPNQSHQKIYNVEEVKTDDVDLLRPTDIRAPLYSKKTKYELESEKQRNREVLEEDYESYRDPAADIDAKELRSRVQDYEASSQVPQNTATQPLIPQAENSTSEQKDLPESAVRDVPVLSKEIDSEEQVVRDIQHAYEDAYGKITVDHYQPTSTLENQTPRTVAPSSITEDLTRASPKHPDMKIVTVSSTQEERDAKDSRHSSQLDDLLRDTKRFNESRDALMKQITETLGHIEHKPATQPSTAEPLPSSSVSTSSTTYRVLAYDPSTLSVSSAETSSTLYSINETLHPAEVLPRLNNPAKFLPHFAAMQADGYEIVSGGGDILVFGKVREAGTAASASDDASMVSSSEDTAVESQKSGQTSKFSSTSTSSSSPRMVHRQETVFSGGPLNSPPPPVEPTAEDRQEAKEESFLRKTSRRVLLTGTATAAVCYAIGVVSEYFRTGGSDGRGPEGFTEFEAERRRRE</sequence>
<evidence type="ECO:0000256" key="1">
    <source>
        <dbReference type="SAM" id="MobiDB-lite"/>
    </source>
</evidence>
<feature type="compositionally biased region" description="Polar residues" evidence="1">
    <location>
        <begin position="511"/>
        <end position="534"/>
    </location>
</feature>
<feature type="region of interest" description="Disordered" evidence="1">
    <location>
        <begin position="123"/>
        <end position="153"/>
    </location>
</feature>
<feature type="compositionally biased region" description="Basic and acidic residues" evidence="1">
    <location>
        <begin position="831"/>
        <end position="842"/>
    </location>
</feature>
<feature type="compositionally biased region" description="Low complexity" evidence="1">
    <location>
        <begin position="767"/>
        <end position="779"/>
    </location>
</feature>
<dbReference type="STRING" id="264951.A0A443HR36"/>
<dbReference type="AlphaFoldDB" id="A0A443HR36"/>
<proteinExistence type="predicted"/>
<dbReference type="RefSeq" id="XP_028483885.1">
    <property type="nucleotide sequence ID" value="XM_028631026.1"/>
</dbReference>
<feature type="compositionally biased region" description="Basic and acidic residues" evidence="1">
    <location>
        <begin position="535"/>
        <end position="544"/>
    </location>
</feature>
<keyword evidence="3" id="KW-1185">Reference proteome</keyword>
<feature type="compositionally biased region" description="Basic and acidic residues" evidence="1">
    <location>
        <begin position="371"/>
        <end position="385"/>
    </location>
</feature>
<feature type="region of interest" description="Disordered" evidence="1">
    <location>
        <begin position="873"/>
        <end position="895"/>
    </location>
</feature>
<feature type="region of interest" description="Disordered" evidence="1">
    <location>
        <begin position="205"/>
        <end position="443"/>
    </location>
</feature>
<feature type="compositionally biased region" description="Basic and acidic residues" evidence="1">
    <location>
        <begin position="394"/>
        <end position="404"/>
    </location>
</feature>
<protein>
    <recommendedName>
        <fullName evidence="4">Serine-threonine rich protein</fullName>
    </recommendedName>
</protein>
<feature type="compositionally biased region" description="Basic and acidic residues" evidence="1">
    <location>
        <begin position="469"/>
        <end position="509"/>
    </location>
</feature>
<dbReference type="Proteomes" id="UP000283841">
    <property type="component" value="Unassembled WGS sequence"/>
</dbReference>
<feature type="compositionally biased region" description="Basic and acidic residues" evidence="1">
    <location>
        <begin position="216"/>
        <end position="229"/>
    </location>
</feature>
<evidence type="ECO:0008006" key="4">
    <source>
        <dbReference type="Google" id="ProtNLM"/>
    </source>
</evidence>
<feature type="compositionally biased region" description="Polar residues" evidence="1">
    <location>
        <begin position="424"/>
        <end position="440"/>
    </location>
</feature>
<feature type="region of interest" description="Disordered" evidence="1">
    <location>
        <begin position="767"/>
        <end position="842"/>
    </location>
</feature>
<reference evidence="2 3" key="1">
    <citation type="journal article" date="2018" name="Front. Microbiol.">
        <title>Genomic and genetic insights into a cosmopolitan fungus, Paecilomyces variotii (Eurotiales).</title>
        <authorList>
            <person name="Urquhart A.S."/>
            <person name="Mondo S.J."/>
            <person name="Makela M.R."/>
            <person name="Hane J.K."/>
            <person name="Wiebenga A."/>
            <person name="He G."/>
            <person name="Mihaltcheva S."/>
            <person name="Pangilinan J."/>
            <person name="Lipzen A."/>
            <person name="Barry K."/>
            <person name="de Vries R.P."/>
            <person name="Grigoriev I.V."/>
            <person name="Idnurm A."/>
        </authorList>
    </citation>
    <scope>NUCLEOTIDE SEQUENCE [LARGE SCALE GENOMIC DNA]</scope>
    <source>
        <strain evidence="2 3">CBS 101075</strain>
    </source>
</reference>
<comment type="caution">
    <text evidence="2">The sequence shown here is derived from an EMBL/GenBank/DDBJ whole genome shotgun (WGS) entry which is preliminary data.</text>
</comment>
<feature type="compositionally biased region" description="Polar residues" evidence="1">
    <location>
        <begin position="313"/>
        <end position="325"/>
    </location>
</feature>
<organism evidence="2 3">
    <name type="scientific">Byssochlamys spectabilis</name>
    <name type="common">Paecilomyces variotii</name>
    <dbReference type="NCBI Taxonomy" id="264951"/>
    <lineage>
        <taxon>Eukaryota</taxon>
        <taxon>Fungi</taxon>
        <taxon>Dikarya</taxon>
        <taxon>Ascomycota</taxon>
        <taxon>Pezizomycotina</taxon>
        <taxon>Eurotiomycetes</taxon>
        <taxon>Eurotiomycetidae</taxon>
        <taxon>Eurotiales</taxon>
        <taxon>Thermoascaceae</taxon>
        <taxon>Paecilomyces</taxon>
    </lineage>
</organism>
<feature type="compositionally biased region" description="Basic and acidic residues" evidence="1">
    <location>
        <begin position="241"/>
        <end position="250"/>
    </location>
</feature>
<dbReference type="EMBL" id="RCNU01000008">
    <property type="protein sequence ID" value="RWQ94240.1"/>
    <property type="molecule type" value="Genomic_DNA"/>
</dbReference>
<feature type="compositionally biased region" description="Polar residues" evidence="1">
    <location>
        <begin position="406"/>
        <end position="417"/>
    </location>
</feature>
<feature type="region of interest" description="Disordered" evidence="1">
    <location>
        <begin position="663"/>
        <end position="686"/>
    </location>
</feature>
<feature type="compositionally biased region" description="Basic and acidic residues" evidence="1">
    <location>
        <begin position="622"/>
        <end position="641"/>
    </location>
</feature>
<accession>A0A443HR36</accession>
<feature type="region of interest" description="Disordered" evidence="1">
    <location>
        <begin position="469"/>
        <end position="551"/>
    </location>
</feature>
<dbReference type="VEuPathDB" id="FungiDB:C8Q69DRAFT_473255"/>
<feature type="compositionally biased region" description="Polar residues" evidence="1">
    <location>
        <begin position="582"/>
        <end position="601"/>
    </location>
</feature>
<gene>
    <name evidence="2" type="ORF">C8Q69DRAFT_473255</name>
</gene>
<evidence type="ECO:0000313" key="2">
    <source>
        <dbReference type="EMBL" id="RWQ94240.1"/>
    </source>
</evidence>
<dbReference type="GeneID" id="39600303"/>
<dbReference type="OrthoDB" id="3946750at2759"/>
<feature type="compositionally biased region" description="Low complexity" evidence="1">
    <location>
        <begin position="786"/>
        <end position="804"/>
    </location>
</feature>
<evidence type="ECO:0000313" key="3">
    <source>
        <dbReference type="Proteomes" id="UP000283841"/>
    </source>
</evidence>
<name>A0A443HR36_BYSSP</name>